<protein>
    <submittedName>
        <fullName evidence="1">Uncharacterized protein</fullName>
    </submittedName>
</protein>
<evidence type="ECO:0000313" key="2">
    <source>
        <dbReference type="Proteomes" id="UP000032578"/>
    </source>
</evidence>
<comment type="caution">
    <text evidence="1">The sequence shown here is derived from an EMBL/GenBank/DDBJ whole genome shotgun (WGS) entry which is preliminary data.</text>
</comment>
<accession>A0A0D7WC77</accession>
<gene>
    <name evidence="1" type="ORF">PW52_09580</name>
</gene>
<dbReference type="STRING" id="1435349.PW52_09580"/>
<dbReference type="AlphaFoldDB" id="A0A0D7WC77"/>
<keyword evidence="2" id="KW-1185">Reference proteome</keyword>
<proteinExistence type="predicted"/>
<dbReference type="EMBL" id="JTDW01000006">
    <property type="protein sequence ID" value="KJD35347.1"/>
    <property type="molecule type" value="Genomic_DNA"/>
</dbReference>
<dbReference type="Proteomes" id="UP000032578">
    <property type="component" value="Unassembled WGS sequence"/>
</dbReference>
<dbReference type="PATRIC" id="fig|1435349.4.peg.2909"/>
<organism evidence="1 2">
    <name type="scientific">Neotamlana sedimentorum</name>
    <dbReference type="NCBI Taxonomy" id="1435349"/>
    <lineage>
        <taxon>Bacteria</taxon>
        <taxon>Pseudomonadati</taxon>
        <taxon>Bacteroidota</taxon>
        <taxon>Flavobacteriia</taxon>
        <taxon>Flavobacteriales</taxon>
        <taxon>Flavobacteriaceae</taxon>
        <taxon>Neotamlana</taxon>
    </lineage>
</organism>
<dbReference type="RefSeq" id="WP_044632730.1">
    <property type="nucleotide sequence ID" value="NZ_JTDW01000006.1"/>
</dbReference>
<evidence type="ECO:0000313" key="1">
    <source>
        <dbReference type="EMBL" id="KJD35347.1"/>
    </source>
</evidence>
<reference evidence="1 2" key="1">
    <citation type="submission" date="2014-11" db="EMBL/GenBank/DDBJ databases">
        <title>Tamlana sedimentorum sp. nov., isolated from shallow sand sediments of the Sea of Japan.</title>
        <authorList>
            <person name="Romanenko L.A."/>
        </authorList>
    </citation>
    <scope>NUCLEOTIDE SEQUENCE [LARGE SCALE GENOMIC DNA]</scope>
    <source>
        <strain evidence="1 2">JCM 19808</strain>
    </source>
</reference>
<name>A0A0D7WC77_9FLAO</name>
<sequence>MKIILLTIILLISIVTFSQEKIIGKYCSVPIGESDVTCIDFKEKNRFAYVVSGCLGISTTGRGKFELKDEKLNLIFDKAEQVSKNEIKITEFKVKSEKEVKFEFKVRDENGIEIPANILRTSYRKHFFFDELNKVFIVDKNSPKANYRIEFIGYETVELEVDNNTDKIIEVNLFPSQEKVISDKEITLKWIKVNETEFKTGTNF</sequence>
<dbReference type="OrthoDB" id="1438957at2"/>